<dbReference type="SUPFAM" id="SSF48452">
    <property type="entry name" value="TPR-like"/>
    <property type="match status" value="1"/>
</dbReference>
<dbReference type="SMART" id="SM00028">
    <property type="entry name" value="TPR"/>
    <property type="match status" value="5"/>
</dbReference>
<reference evidence="1 2" key="1">
    <citation type="submission" date="2018-05" db="EMBL/GenBank/DDBJ databases">
        <title>Genomic Encyclopedia of Type Strains, Phase IV (KMG-IV): sequencing the most valuable type-strain genomes for metagenomic binning, comparative biology and taxonomic classification.</title>
        <authorList>
            <person name="Goeker M."/>
        </authorList>
    </citation>
    <scope>NUCLEOTIDE SEQUENCE [LARGE SCALE GENOMIC DNA]</scope>
    <source>
        <strain evidence="1 2">DSM 18773</strain>
    </source>
</reference>
<dbReference type="Proteomes" id="UP000245634">
    <property type="component" value="Unassembled WGS sequence"/>
</dbReference>
<sequence length="502" mass="55916">MRKRVLLVPWSLPQEGEPPMGAYARQIPRYLSLRLEALEAVEAVFAPFCLEGEDGPQLIVSGQTQTAEELCEIGAQYEADYVIGGHLVVMETDAEIGLQFVEVVSGQETARTIIGSLQHCRELFTQLLSNVLEEVLPTAQGVHLTCDDLSPRWEATAPFLAALDRQLAAEIGEAVTPEEVFEGFFAAIVRDPTWEEGAEQLIGTALDYGLQAPPVAAVGIHVLERLVQERPQMHKAWEALGYLYHADGRPADVIRVMEQAFTLAPQAFNSHHRLSAAYRQSQRFAEAEALLRVGLTLEADNIPLLNELGVVLGECERHEESAACFRRLVELSPISGAFHANLGITLQRVGRHGEAEEAFVNGMRALDPHWNVYVNYAELLEEQARYLEWVQVLFEGIRALDEQPEERIDLATRLVDGVHKWTGDDSPPPEVQAKGLSWLVGLLESLVEMLPEHQSSWVVLSELYRLDGRARQALECLLRVEASDPDNIWLKIHINSIKASLP</sequence>
<dbReference type="OrthoDB" id="9769030at2"/>
<protein>
    <submittedName>
        <fullName evidence="1">Tetratricopeptide repeat protein</fullName>
    </submittedName>
</protein>
<dbReference type="EMBL" id="QGGL01000012">
    <property type="protein sequence ID" value="PWK10289.1"/>
    <property type="molecule type" value="Genomic_DNA"/>
</dbReference>
<evidence type="ECO:0000313" key="1">
    <source>
        <dbReference type="EMBL" id="PWK10289.1"/>
    </source>
</evidence>
<organism evidence="1 2">
    <name type="scientific">Tumebacillus permanentifrigoris</name>
    <dbReference type="NCBI Taxonomy" id="378543"/>
    <lineage>
        <taxon>Bacteria</taxon>
        <taxon>Bacillati</taxon>
        <taxon>Bacillota</taxon>
        <taxon>Bacilli</taxon>
        <taxon>Bacillales</taxon>
        <taxon>Alicyclobacillaceae</taxon>
        <taxon>Tumebacillus</taxon>
    </lineage>
</organism>
<dbReference type="AlphaFoldDB" id="A0A316DTF7"/>
<evidence type="ECO:0000313" key="2">
    <source>
        <dbReference type="Proteomes" id="UP000245634"/>
    </source>
</evidence>
<dbReference type="Gene3D" id="1.25.40.10">
    <property type="entry name" value="Tetratricopeptide repeat domain"/>
    <property type="match status" value="1"/>
</dbReference>
<dbReference type="RefSeq" id="WP_109690022.1">
    <property type="nucleotide sequence ID" value="NZ_QGGL01000012.1"/>
</dbReference>
<accession>A0A316DTF7</accession>
<keyword evidence="2" id="KW-1185">Reference proteome</keyword>
<proteinExistence type="predicted"/>
<gene>
    <name evidence="1" type="ORF">C7459_112111</name>
</gene>
<name>A0A316DTF7_9BACL</name>
<dbReference type="InterPro" id="IPR011990">
    <property type="entry name" value="TPR-like_helical_dom_sf"/>
</dbReference>
<dbReference type="InterPro" id="IPR019734">
    <property type="entry name" value="TPR_rpt"/>
</dbReference>
<dbReference type="PANTHER" id="PTHR44809:SF1">
    <property type="entry name" value="PROTEIN O-MANNOSYL-TRANSFERASE TMTC1"/>
    <property type="match status" value="1"/>
</dbReference>
<comment type="caution">
    <text evidence="1">The sequence shown here is derived from an EMBL/GenBank/DDBJ whole genome shotgun (WGS) entry which is preliminary data.</text>
</comment>
<dbReference type="Pfam" id="PF13181">
    <property type="entry name" value="TPR_8"/>
    <property type="match status" value="1"/>
</dbReference>
<dbReference type="InterPro" id="IPR052943">
    <property type="entry name" value="TMTC_O-mannosyl-trnsfr"/>
</dbReference>
<dbReference type="PANTHER" id="PTHR44809">
    <property type="match status" value="1"/>
</dbReference>